<evidence type="ECO:0000256" key="1">
    <source>
        <dbReference type="ARBA" id="ARBA00022729"/>
    </source>
</evidence>
<gene>
    <name evidence="2" type="ORF">CLV71_108232</name>
</gene>
<reference evidence="2 3" key="1">
    <citation type="submission" date="2019-03" db="EMBL/GenBank/DDBJ databases">
        <title>Genomic Encyclopedia of Archaeal and Bacterial Type Strains, Phase II (KMG-II): from individual species to whole genera.</title>
        <authorList>
            <person name="Goeker M."/>
        </authorList>
    </citation>
    <scope>NUCLEOTIDE SEQUENCE [LARGE SCALE GENOMIC DNA]</scope>
    <source>
        <strain evidence="2 3">DSM 45499</strain>
    </source>
</reference>
<protein>
    <submittedName>
        <fullName evidence="2">VCBS repeat protein</fullName>
    </submittedName>
</protein>
<dbReference type="InterPro" id="IPR013517">
    <property type="entry name" value="FG-GAP"/>
</dbReference>
<keyword evidence="1" id="KW-0732">Signal</keyword>
<keyword evidence="3" id="KW-1185">Reference proteome</keyword>
<dbReference type="PANTHER" id="PTHR44103:SF1">
    <property type="entry name" value="PROPROTEIN CONVERTASE P"/>
    <property type="match status" value="1"/>
</dbReference>
<dbReference type="SUPFAM" id="SSF69318">
    <property type="entry name" value="Integrin alpha N-terminal domain"/>
    <property type="match status" value="1"/>
</dbReference>
<dbReference type="Gene3D" id="3.90.1720.10">
    <property type="entry name" value="endopeptidase domain like (from Nostoc punctiforme)"/>
    <property type="match status" value="1"/>
</dbReference>
<sequence>MRSNTRPRAVAVLLGAVLALLGAAVGPLLTTPTAASASTVGGTIARSEIMARAQNWVDRHLTYDMNGSWASDLEGSHTYRRDCSGLVSMAWHLGASLTTDVFLSRARNGNGMEVIPKDGLKAGDAMVYDNDGGGTGGHIELFSHWVNSANHNDGAYVYSFNSDGQTVQNPYANNNVGKLGRNSNDEMNQFTFIRYKAVDGERVSDFSGDGYSDVLGVNAAGDLMYYPNNGIAIADSTARRLATGWGSYSHVMAADFSGDGAADILGVNSAGNLLYFPNNGFNISGSTVLKTGFGAFTHVTAGDFSGDGYADVLGVNAAGDLMYYPNNGIAIADSTARRLATGWGTIRHLMAADFSGDGAADILAVNAAGNLLYYPNNGYNISGSAQLRTGFGTYLHVFASDFSGDDHADILGVNAAGDLMYYPNNGLAIADSTARRLDQDWGTFRHAM</sequence>
<evidence type="ECO:0000313" key="2">
    <source>
        <dbReference type="EMBL" id="TDV48872.1"/>
    </source>
</evidence>
<dbReference type="EMBL" id="SOCP01000008">
    <property type="protein sequence ID" value="TDV48872.1"/>
    <property type="molecule type" value="Genomic_DNA"/>
</dbReference>
<accession>A0A4R7VHQ5</accession>
<organism evidence="2 3">
    <name type="scientific">Actinophytocola oryzae</name>
    <dbReference type="NCBI Taxonomy" id="502181"/>
    <lineage>
        <taxon>Bacteria</taxon>
        <taxon>Bacillati</taxon>
        <taxon>Actinomycetota</taxon>
        <taxon>Actinomycetes</taxon>
        <taxon>Pseudonocardiales</taxon>
        <taxon>Pseudonocardiaceae</taxon>
    </lineage>
</organism>
<dbReference type="InterPro" id="IPR028994">
    <property type="entry name" value="Integrin_alpha_N"/>
</dbReference>
<dbReference type="AlphaFoldDB" id="A0A4R7VHQ5"/>
<name>A0A4R7VHQ5_9PSEU</name>
<dbReference type="Proteomes" id="UP000294927">
    <property type="component" value="Unassembled WGS sequence"/>
</dbReference>
<proteinExistence type="predicted"/>
<dbReference type="Pfam" id="PF13517">
    <property type="entry name" value="FG-GAP_3"/>
    <property type="match status" value="1"/>
</dbReference>
<comment type="caution">
    <text evidence="2">The sequence shown here is derived from an EMBL/GenBank/DDBJ whole genome shotgun (WGS) entry which is preliminary data.</text>
</comment>
<dbReference type="RefSeq" id="WP_133904907.1">
    <property type="nucleotide sequence ID" value="NZ_SOCP01000008.1"/>
</dbReference>
<dbReference type="PANTHER" id="PTHR44103">
    <property type="entry name" value="PROPROTEIN CONVERTASE P"/>
    <property type="match status" value="1"/>
</dbReference>
<dbReference type="OrthoDB" id="9815928at2"/>
<evidence type="ECO:0000313" key="3">
    <source>
        <dbReference type="Proteomes" id="UP000294927"/>
    </source>
</evidence>